<sequence>MAALAWLLIPLVAAVAASLWGSWVGRRRAKTPDAVGVAGYERFRAAMERSSAEDDGADGARARRGARWRSGRRREAELASVGASAPASPDGPAREAG</sequence>
<comment type="caution">
    <text evidence="2">The sequence shown here is derived from an EMBL/GenBank/DDBJ whole genome shotgun (WGS) entry which is preliminary data.</text>
</comment>
<dbReference type="EMBL" id="JAFFZN010000013">
    <property type="protein sequence ID" value="MBO8186956.1"/>
    <property type="molecule type" value="Genomic_DNA"/>
</dbReference>
<reference evidence="2 3" key="1">
    <citation type="submission" date="2021-02" db="EMBL/GenBank/DDBJ databases">
        <title>Streptomyces spirodelae sp. nov., isolated from duckweed.</title>
        <authorList>
            <person name="Saimee Y."/>
            <person name="Duangmal K."/>
        </authorList>
    </citation>
    <scope>NUCLEOTIDE SEQUENCE [LARGE SCALE GENOMIC DNA]</scope>
    <source>
        <strain evidence="2 3">DW4-2</strain>
    </source>
</reference>
<feature type="compositionally biased region" description="Low complexity" evidence="1">
    <location>
        <begin position="79"/>
        <end position="91"/>
    </location>
</feature>
<feature type="region of interest" description="Disordered" evidence="1">
    <location>
        <begin position="47"/>
        <end position="97"/>
    </location>
</feature>
<keyword evidence="3" id="KW-1185">Reference proteome</keyword>
<evidence type="ECO:0008006" key="4">
    <source>
        <dbReference type="Google" id="ProtNLM"/>
    </source>
</evidence>
<proteinExistence type="predicted"/>
<gene>
    <name evidence="2" type="ORF">JW592_16010</name>
</gene>
<name>A0ABS3WV41_9ACTN</name>
<evidence type="ECO:0000313" key="2">
    <source>
        <dbReference type="EMBL" id="MBO8186956.1"/>
    </source>
</evidence>
<evidence type="ECO:0000313" key="3">
    <source>
        <dbReference type="Proteomes" id="UP001518976"/>
    </source>
</evidence>
<dbReference type="RefSeq" id="WP_209265748.1">
    <property type="nucleotide sequence ID" value="NZ_JAFFZN010000013.1"/>
</dbReference>
<feature type="compositionally biased region" description="Basic residues" evidence="1">
    <location>
        <begin position="62"/>
        <end position="72"/>
    </location>
</feature>
<protein>
    <recommendedName>
        <fullName evidence="4">Secreted protein</fullName>
    </recommendedName>
</protein>
<dbReference type="Proteomes" id="UP001518976">
    <property type="component" value="Unassembled WGS sequence"/>
</dbReference>
<evidence type="ECO:0000256" key="1">
    <source>
        <dbReference type="SAM" id="MobiDB-lite"/>
    </source>
</evidence>
<organism evidence="2 3">
    <name type="scientific">Streptomyces spirodelae</name>
    <dbReference type="NCBI Taxonomy" id="2812904"/>
    <lineage>
        <taxon>Bacteria</taxon>
        <taxon>Bacillati</taxon>
        <taxon>Actinomycetota</taxon>
        <taxon>Actinomycetes</taxon>
        <taxon>Kitasatosporales</taxon>
        <taxon>Streptomycetaceae</taxon>
        <taxon>Streptomyces</taxon>
    </lineage>
</organism>
<accession>A0ABS3WV41</accession>